<dbReference type="Proteomes" id="UP000664303">
    <property type="component" value="Unassembled WGS sequence"/>
</dbReference>
<name>A0A939ILF7_9GAMM</name>
<gene>
    <name evidence="2" type="ORF">JYP50_04915</name>
</gene>
<organism evidence="2 3">
    <name type="scientific">Parahaliea mediterranea</name>
    <dbReference type="NCBI Taxonomy" id="651086"/>
    <lineage>
        <taxon>Bacteria</taxon>
        <taxon>Pseudomonadati</taxon>
        <taxon>Pseudomonadota</taxon>
        <taxon>Gammaproteobacteria</taxon>
        <taxon>Cellvibrionales</taxon>
        <taxon>Halieaceae</taxon>
        <taxon>Parahaliea</taxon>
    </lineage>
</organism>
<feature type="transmembrane region" description="Helical" evidence="1">
    <location>
        <begin position="7"/>
        <end position="25"/>
    </location>
</feature>
<dbReference type="RefSeq" id="WP_206559373.1">
    <property type="nucleotide sequence ID" value="NZ_JAFKCZ010000004.1"/>
</dbReference>
<dbReference type="InterPro" id="IPR045387">
    <property type="entry name" value="DUF6524"/>
</dbReference>
<dbReference type="EMBL" id="JAFKCZ010000004">
    <property type="protein sequence ID" value="MBN7795917.1"/>
    <property type="molecule type" value="Genomic_DNA"/>
</dbReference>
<protein>
    <submittedName>
        <fullName evidence="2">Uncharacterized protein</fullName>
    </submittedName>
</protein>
<evidence type="ECO:0000256" key="1">
    <source>
        <dbReference type="SAM" id="Phobius"/>
    </source>
</evidence>
<proteinExistence type="predicted"/>
<keyword evidence="1" id="KW-0812">Transmembrane</keyword>
<feature type="transmembrane region" description="Helical" evidence="1">
    <location>
        <begin position="69"/>
        <end position="89"/>
    </location>
</feature>
<dbReference type="Pfam" id="PF20134">
    <property type="entry name" value="DUF6524"/>
    <property type="match status" value="1"/>
</dbReference>
<accession>A0A939ILF7</accession>
<reference evidence="2" key="1">
    <citation type="submission" date="2021-02" db="EMBL/GenBank/DDBJ databases">
        <title>PHA producing bacteria isolated from coastal sediment in Guangdong, Shenzhen.</title>
        <authorList>
            <person name="Zheng W."/>
            <person name="Yu S."/>
            <person name="Huang Y."/>
        </authorList>
    </citation>
    <scope>NUCLEOTIDE SEQUENCE</scope>
    <source>
        <strain evidence="2">TN14-10</strain>
    </source>
</reference>
<feature type="transmembrane region" description="Helical" evidence="1">
    <location>
        <begin position="45"/>
        <end position="62"/>
    </location>
</feature>
<keyword evidence="1" id="KW-1133">Transmembrane helix</keyword>
<evidence type="ECO:0000313" key="2">
    <source>
        <dbReference type="EMBL" id="MBN7795917.1"/>
    </source>
</evidence>
<dbReference type="AlphaFoldDB" id="A0A939ILF7"/>
<keyword evidence="1" id="KW-0472">Membrane</keyword>
<keyword evidence="3" id="KW-1185">Reference proteome</keyword>
<evidence type="ECO:0000313" key="3">
    <source>
        <dbReference type="Proteomes" id="UP000664303"/>
    </source>
</evidence>
<feature type="transmembrane region" description="Helical" evidence="1">
    <location>
        <begin position="101"/>
        <end position="120"/>
    </location>
</feature>
<sequence length="138" mass="15368">MANNFDAGSFLWRWVFALALVLGTYNPTDYSYVSWVLAEGTQFGPVIAIVGIVLLILWIIYLRATFLSMGWLGIILGAALFGCIVWLFVDLDWIQLDSASALAWVSLVLISILLAVGMSWSHIRKRLTGQIDVDDVED</sequence>
<comment type="caution">
    <text evidence="2">The sequence shown here is derived from an EMBL/GenBank/DDBJ whole genome shotgun (WGS) entry which is preliminary data.</text>
</comment>